<reference evidence="2 3" key="1">
    <citation type="journal article" date="2013" name="Mar. Genomics">
        <title>Expression of sulfatases in Rhodopirellula baltica and the diversity of sulfatases in the genus Rhodopirellula.</title>
        <authorList>
            <person name="Wegner C.E."/>
            <person name="Richter-Heitmann T."/>
            <person name="Klindworth A."/>
            <person name="Klockow C."/>
            <person name="Richter M."/>
            <person name="Achstetter T."/>
            <person name="Glockner F.O."/>
            <person name="Harder J."/>
        </authorList>
    </citation>
    <scope>NUCLEOTIDE SEQUENCE [LARGE SCALE GENOMIC DNA]</scope>
    <source>
        <strain evidence="2 3">WH47</strain>
    </source>
</reference>
<protein>
    <submittedName>
        <fullName evidence="2">Uncharacterized protein</fullName>
    </submittedName>
</protein>
<name>F2AZT3_RHOBT</name>
<comment type="caution">
    <text evidence="2">The sequence shown here is derived from an EMBL/GenBank/DDBJ whole genome shotgun (WGS) entry which is preliminary data.</text>
</comment>
<gene>
    <name evidence="2" type="ORF">RBWH47_02018</name>
</gene>
<dbReference type="Proteomes" id="UP000006222">
    <property type="component" value="Unassembled WGS sequence"/>
</dbReference>
<dbReference type="InterPro" id="IPR050452">
    <property type="entry name" value="Metacaspase"/>
</dbReference>
<dbReference type="PROSITE" id="PS51257">
    <property type="entry name" value="PROKAR_LIPOPROTEIN"/>
    <property type="match status" value="1"/>
</dbReference>
<feature type="region of interest" description="Disordered" evidence="1">
    <location>
        <begin position="365"/>
        <end position="390"/>
    </location>
</feature>
<dbReference type="EMBL" id="AFAR01000268">
    <property type="protein sequence ID" value="EGF24811.1"/>
    <property type="molecule type" value="Genomic_DNA"/>
</dbReference>
<dbReference type="PATRIC" id="fig|991778.3.peg.5549"/>
<evidence type="ECO:0000256" key="1">
    <source>
        <dbReference type="SAM" id="MobiDB-lite"/>
    </source>
</evidence>
<dbReference type="AlphaFoldDB" id="F2AZT3"/>
<dbReference type="PANTHER" id="PTHR48104:SF30">
    <property type="entry name" value="METACASPASE-1"/>
    <property type="match status" value="1"/>
</dbReference>
<sequence>MLSRPWLFLQMRRSFCWLVPVLLLGCCSAVGAEDFFLTIGGGYSPSGNQASLENNVMFAQRALGEQGVLGEHNDVFFSDGDAVGKDLQVMDPNSVPKANRLMAEFFGSSNDLGLSYRNHSIPNVKGSTEPDNIRKWFGGVGQTMMSGDRLYVYVTAHGSRSSDRQSPYDTTIATWNNSAIRMTEFVEMLDGLPKGVDVVAIMVQCHAGGFARFIFNEGDPEKGLSDQNRIGFFATVHDRPASGCTPEVDEASYVEYSTYFWAALSGRNRSGRLIERPDYNGDGVVSFDEAHAYTVITADTIDLPVMSSGEFLSIHSFFDEDDPKLLRNDESYALILSLATPSQRAILEGLSEQLELNGDQRITEAWKTTQSDQNRGSSRRRRRSSPEEGLRRRITRDLERKWPELANVLNPVSIDLLTSRQDEFVEAIEDHPDYPRYRELLAETDTDQAKTKVKYERFVRIADNVALAENLRRLGDEKLISQFNAIVDAESGSLKQRAGD</sequence>
<organism evidence="2 3">
    <name type="scientific">Rhodopirellula baltica WH47</name>
    <dbReference type="NCBI Taxonomy" id="991778"/>
    <lineage>
        <taxon>Bacteria</taxon>
        <taxon>Pseudomonadati</taxon>
        <taxon>Planctomycetota</taxon>
        <taxon>Planctomycetia</taxon>
        <taxon>Pirellulales</taxon>
        <taxon>Pirellulaceae</taxon>
        <taxon>Rhodopirellula</taxon>
    </lineage>
</organism>
<proteinExistence type="predicted"/>
<evidence type="ECO:0000313" key="3">
    <source>
        <dbReference type="Proteomes" id="UP000006222"/>
    </source>
</evidence>
<accession>F2AZT3</accession>
<dbReference type="GO" id="GO:0006508">
    <property type="term" value="P:proteolysis"/>
    <property type="evidence" value="ECO:0007669"/>
    <property type="project" value="TreeGrafter"/>
</dbReference>
<dbReference type="Gene3D" id="3.40.50.1460">
    <property type="match status" value="1"/>
</dbReference>
<dbReference type="PANTHER" id="PTHR48104">
    <property type="entry name" value="METACASPASE-4"/>
    <property type="match status" value="1"/>
</dbReference>
<dbReference type="GO" id="GO:0005737">
    <property type="term" value="C:cytoplasm"/>
    <property type="evidence" value="ECO:0007669"/>
    <property type="project" value="TreeGrafter"/>
</dbReference>
<dbReference type="GO" id="GO:0004197">
    <property type="term" value="F:cysteine-type endopeptidase activity"/>
    <property type="evidence" value="ECO:0007669"/>
    <property type="project" value="TreeGrafter"/>
</dbReference>
<evidence type="ECO:0000313" key="2">
    <source>
        <dbReference type="EMBL" id="EGF24811.1"/>
    </source>
</evidence>